<comment type="similarity">
    <text evidence="3">Belongs to the ABC transporter superfamily. ABCF family. EF3 subfamily.</text>
</comment>
<evidence type="ECO:0000256" key="5">
    <source>
        <dbReference type="ARBA" id="ARBA00022737"/>
    </source>
</evidence>
<dbReference type="InterPro" id="IPR016024">
    <property type="entry name" value="ARM-type_fold"/>
</dbReference>
<evidence type="ECO:0000256" key="13">
    <source>
        <dbReference type="ARBA" id="ARBA00050030"/>
    </source>
</evidence>
<dbReference type="InterPro" id="IPR011989">
    <property type="entry name" value="ARM-like"/>
</dbReference>
<dbReference type="GO" id="GO:0003746">
    <property type="term" value="F:translation elongation factor activity"/>
    <property type="evidence" value="ECO:0007669"/>
    <property type="project" value="UniProtKB-KW"/>
</dbReference>
<evidence type="ECO:0000259" key="17">
    <source>
        <dbReference type="PROSITE" id="PS50893"/>
    </source>
</evidence>
<reference evidence="18" key="2">
    <citation type="submission" date="2016-04" db="EMBL/GenBank/DDBJ databases">
        <authorList>
            <person name="Evans L.H."/>
            <person name="Alamgir A."/>
            <person name="Owens N."/>
            <person name="Weber N.D."/>
            <person name="Virtaneva K."/>
            <person name="Barbian K."/>
            <person name="Babar A."/>
            <person name="Rosenke K."/>
        </authorList>
    </citation>
    <scope>NUCLEOTIDE SEQUENCE</scope>
    <source>
        <strain evidence="18">UB2112</strain>
    </source>
</reference>
<dbReference type="SMART" id="SM00298">
    <property type="entry name" value="CHROMO"/>
    <property type="match status" value="1"/>
</dbReference>
<evidence type="ECO:0000256" key="16">
    <source>
        <dbReference type="SAM" id="MobiDB-lite"/>
    </source>
</evidence>
<dbReference type="PROSITE" id="PS50077">
    <property type="entry name" value="HEAT_REPEAT"/>
    <property type="match status" value="1"/>
</dbReference>
<sequence length="1064" mass="116823">MAPKPTAAGIPATVPAKDVKGSAGAAAKSGAAAEKKEASAENDALLSGDKDAAQELTNLVKIEGPAALASLGIDAVILKGLGDKKNAAGREGACTLVSHLCDQGIGHEVEPFIFDKLLNSLVEAMGDKEKSVQKAALNSLLAFVRAMSPWAAPQLLNVVLAQARSAGKWQVKTGCITLLEEMVTACPERMAALMPEIIPVMTEVIWDTKTDVQKASRAALTKLCVLISNKDIERFIPALINSLIHPVEEVPKTIQLLAATTFVSEVDSPTLALMVPLLSRGLNERPTATKRKVAVIIDNMAKLVDNERTVRPFLGKLLPGLIKMESTMADPEARSVIQRAIKTLREVGNVTGDGSDLKPLEDVDLKTTQEQVNKSLGEQSLQAQANLSAYLAVLVANLANARNFELTEWESTLIPYLTLIKGSKPEQAKAVAKSLLTALAKTTGDSVEIFEDEEEGEDLCNCQFSLAYGAKILLNTATLRLKRGHRYGLCGRNGSGKSTLMRAITNGQVEGFPSPEEVRTWYVEHDLDGSEGEMTVLDFICADERLSMSKDEAVKTLHEVGFDDARQNSPIAGLSGGWKMKVALARAILFKADILLLDEPTNHLDVVNVKWITDYLCNLKTATAIIVSHDSGFLNNVCTDILHLNRFKIKRYPGNLDAFVKRVPEARAYAELNTGEDYSFKLPDPPLLDGVKTKEKSLIKMKNVVFQYPNTPAPQLKGVSIQISLASRVAILGPNGSGKSTLVKLVVGDTEPNSGELWKHPNLVIGYVAQHAFHHIDQHLDKTPLDYMLWRYQTGEDLEEHIKSNRKLSPEELAAMKQGEVYVHEGVKRIIDEIVARKKLKNSFQYEVSFKNMSSADNIWIPRDELIKRGFEKAVMAFDSKEAQRLGMNRPLVRKEIEQHFEDFGLEREFTSHNTMRGLSGGQKVKVVLGAATWRRPHIIVLDEPTNFLDRESLAALIKAIESYQGGVAIITHSREFSEGTCKEIWSMNDGVLVASGHDWTESNSKGTKLEAQEEADEVVDSMGNVHKVEKKAKKESASDKRRMRKERMQRAKLGLGSDDEGDL</sequence>
<dbReference type="GO" id="GO:0016887">
    <property type="term" value="F:ATP hydrolysis activity"/>
    <property type="evidence" value="ECO:0007669"/>
    <property type="project" value="InterPro"/>
</dbReference>
<evidence type="ECO:0000313" key="18">
    <source>
        <dbReference type="EMBL" id="SAM83923.1"/>
    </source>
</evidence>
<dbReference type="InterPro" id="IPR017871">
    <property type="entry name" value="ABC_transporter-like_CS"/>
</dbReference>
<dbReference type="PANTHER" id="PTHR19211:SF5">
    <property type="entry name" value="ELONGATION FACTOR 3A-RELATED"/>
    <property type="match status" value="1"/>
</dbReference>
<dbReference type="SUPFAM" id="SSF48371">
    <property type="entry name" value="ARM repeat"/>
    <property type="match status" value="1"/>
</dbReference>
<keyword evidence="11" id="KW-0648">Protein biosynthesis</keyword>
<feature type="domain" description="ABC transporter" evidence="17">
    <location>
        <begin position="454"/>
        <end position="672"/>
    </location>
</feature>
<reference evidence="20" key="1">
    <citation type="submission" date="2016-04" db="EMBL/GenBank/DDBJ databases">
        <authorList>
            <person name="Guldener U."/>
            <person name="Guldener U."/>
        </authorList>
    </citation>
    <scope>NUCLEOTIDE SEQUENCE [LARGE SCALE GENOMIC DNA]</scope>
    <source>
        <strain evidence="20">UB2112</strain>
    </source>
</reference>
<evidence type="ECO:0000256" key="15">
    <source>
        <dbReference type="PROSITE-ProRule" id="PRU00103"/>
    </source>
</evidence>
<protein>
    <recommendedName>
        <fullName evidence="13">Elongation factor 3</fullName>
    </recommendedName>
    <alternativeName>
        <fullName evidence="14">Eukaryotic elongation factor 3</fullName>
    </alternativeName>
</protein>
<dbReference type="PANTHER" id="PTHR19211">
    <property type="entry name" value="ATP-BINDING TRANSPORT PROTEIN-RELATED"/>
    <property type="match status" value="1"/>
</dbReference>
<dbReference type="FunFam" id="2.40.50.990:FF:000002">
    <property type="entry name" value="mRNA export factor elf1"/>
    <property type="match status" value="1"/>
</dbReference>
<evidence type="ECO:0000256" key="11">
    <source>
        <dbReference type="ARBA" id="ARBA00022917"/>
    </source>
</evidence>
<dbReference type="UniPathway" id="UPA00345"/>
<feature type="repeat" description="HEAT" evidence="15">
    <location>
        <begin position="197"/>
        <end position="235"/>
    </location>
</feature>
<feature type="domain" description="ABC transporter" evidence="17">
    <location>
        <begin position="699"/>
        <end position="1015"/>
    </location>
</feature>
<keyword evidence="4" id="KW-0963">Cytoplasm</keyword>
<dbReference type="InterPro" id="IPR050611">
    <property type="entry name" value="ABCF"/>
</dbReference>
<dbReference type="CDD" id="cd03221">
    <property type="entry name" value="ABCF_EF-3"/>
    <property type="match status" value="1"/>
</dbReference>
<comment type="subcellular location">
    <subcellularLocation>
        <location evidence="1">Cytoplasm</location>
        <location evidence="1">Cytosol</location>
    </subcellularLocation>
</comment>
<gene>
    <name evidence="19" type="ORF">UBRO2_00844</name>
    <name evidence="18" type="ORF">UBRO_06225</name>
</gene>
<evidence type="ECO:0000256" key="9">
    <source>
        <dbReference type="ARBA" id="ARBA00022840"/>
    </source>
</evidence>
<dbReference type="InterPro" id="IPR021133">
    <property type="entry name" value="HEAT_type_2"/>
</dbReference>
<keyword evidence="21" id="KW-1185">Reference proteome</keyword>
<dbReference type="OrthoDB" id="2110130at2759"/>
<evidence type="ECO:0000256" key="7">
    <source>
        <dbReference type="ARBA" id="ARBA00022768"/>
    </source>
</evidence>
<evidence type="ECO:0000256" key="4">
    <source>
        <dbReference type="ARBA" id="ARBA00022490"/>
    </source>
</evidence>
<evidence type="ECO:0000313" key="21">
    <source>
        <dbReference type="Proteomes" id="UP000658997"/>
    </source>
</evidence>
<dbReference type="InterPro" id="IPR027417">
    <property type="entry name" value="P-loop_NTPase"/>
</dbReference>
<dbReference type="CDD" id="cd18626">
    <property type="entry name" value="CD_eEF3"/>
    <property type="match status" value="1"/>
</dbReference>
<dbReference type="Proteomes" id="UP000179920">
    <property type="component" value="Chromosome XII"/>
</dbReference>
<dbReference type="SUPFAM" id="SSF52540">
    <property type="entry name" value="P-loop containing nucleoside triphosphate hydrolases"/>
    <property type="match status" value="2"/>
</dbReference>
<feature type="region of interest" description="Disordered" evidence="16">
    <location>
        <begin position="1024"/>
        <end position="1064"/>
    </location>
</feature>
<dbReference type="Gene3D" id="2.40.50.990">
    <property type="match status" value="1"/>
</dbReference>
<feature type="region of interest" description="Disordered" evidence="16">
    <location>
        <begin position="1"/>
        <end position="34"/>
    </location>
</feature>
<dbReference type="PROSITE" id="PS50893">
    <property type="entry name" value="ABC_TRANSPORTER_2"/>
    <property type="match status" value="2"/>
</dbReference>
<dbReference type="Pfam" id="PF00005">
    <property type="entry name" value="ABC_tran"/>
    <property type="match status" value="2"/>
</dbReference>
<dbReference type="SMART" id="SM01349">
    <property type="entry name" value="TOG"/>
    <property type="match status" value="1"/>
</dbReference>
<dbReference type="Proteomes" id="UP000658997">
    <property type="component" value="Unassembled WGS sequence"/>
</dbReference>
<dbReference type="PROSITE" id="PS00211">
    <property type="entry name" value="ABC_TRANSPORTER_1"/>
    <property type="match status" value="2"/>
</dbReference>
<dbReference type="EMBL" id="ULHB01000009">
    <property type="protein sequence ID" value="SYW75689.1"/>
    <property type="molecule type" value="Genomic_DNA"/>
</dbReference>
<keyword evidence="8" id="KW-0378">Hydrolase</keyword>
<comment type="catalytic activity">
    <reaction evidence="12">
        <text>ATP + H2O = ADP + phosphate + H(+)</text>
        <dbReference type="Rhea" id="RHEA:13065"/>
        <dbReference type="ChEBI" id="CHEBI:15377"/>
        <dbReference type="ChEBI" id="CHEBI:15378"/>
        <dbReference type="ChEBI" id="CHEBI:30616"/>
        <dbReference type="ChEBI" id="CHEBI:43474"/>
        <dbReference type="ChEBI" id="CHEBI:456216"/>
    </reaction>
</comment>
<dbReference type="FunFam" id="1.25.10.10:FF:000076">
    <property type="entry name" value="Elongation factor 3"/>
    <property type="match status" value="1"/>
</dbReference>
<dbReference type="InterPro" id="IPR034085">
    <property type="entry name" value="TOG"/>
</dbReference>
<evidence type="ECO:0000313" key="20">
    <source>
        <dbReference type="Proteomes" id="UP000179920"/>
    </source>
</evidence>
<keyword evidence="7 18" id="KW-0251">Elongation factor</keyword>
<dbReference type="InterPro" id="IPR047038">
    <property type="entry name" value="eEF3_chromodomain-like_sf"/>
</dbReference>
<feature type="compositionally biased region" description="Low complexity" evidence="16">
    <location>
        <begin position="21"/>
        <end position="32"/>
    </location>
</feature>
<dbReference type="EMBL" id="LT558128">
    <property type="protein sequence ID" value="SAM83923.1"/>
    <property type="molecule type" value="Genomic_DNA"/>
</dbReference>
<dbReference type="Pfam" id="PF24984">
    <property type="entry name" value="HEAT_EF3_GNC1"/>
    <property type="match status" value="1"/>
</dbReference>
<evidence type="ECO:0000256" key="10">
    <source>
        <dbReference type="ARBA" id="ARBA00022884"/>
    </source>
</evidence>
<evidence type="ECO:0000256" key="2">
    <source>
        <dbReference type="ARBA" id="ARBA00004815"/>
    </source>
</evidence>
<evidence type="ECO:0000256" key="12">
    <source>
        <dbReference type="ARBA" id="ARBA00049360"/>
    </source>
</evidence>
<dbReference type="InterPro" id="IPR015688">
    <property type="entry name" value="eEF3_ABC2_chromodomain-like"/>
</dbReference>
<evidence type="ECO:0000256" key="1">
    <source>
        <dbReference type="ARBA" id="ARBA00004514"/>
    </source>
</evidence>
<dbReference type="FunFam" id="3.40.50.300:FF:000193">
    <property type="entry name" value="Probable Elongation factor 3"/>
    <property type="match status" value="1"/>
</dbReference>
<name>A0A1K0H7Q5_9BASI</name>
<organism evidence="18 20">
    <name type="scientific">Ustilago bromivora</name>
    <dbReference type="NCBI Taxonomy" id="307758"/>
    <lineage>
        <taxon>Eukaryota</taxon>
        <taxon>Fungi</taxon>
        <taxon>Dikarya</taxon>
        <taxon>Basidiomycota</taxon>
        <taxon>Ustilaginomycotina</taxon>
        <taxon>Ustilaginomycetes</taxon>
        <taxon>Ustilaginales</taxon>
        <taxon>Ustilaginaceae</taxon>
        <taxon>Ustilago</taxon>
    </lineage>
</organism>
<keyword evidence="10" id="KW-0694">RNA-binding</keyword>
<dbReference type="Gene3D" id="3.40.50.300">
    <property type="entry name" value="P-loop containing nucleotide triphosphate hydrolases"/>
    <property type="match status" value="2"/>
</dbReference>
<reference evidence="19" key="3">
    <citation type="submission" date="2018-08" db="EMBL/GenBank/DDBJ databases">
        <authorList>
            <person name="Guldener U."/>
        </authorList>
    </citation>
    <scope>NUCLEOTIDE SEQUENCE</scope>
    <source>
        <strain evidence="19">UB2</strain>
    </source>
</reference>
<dbReference type="InterPro" id="IPR000953">
    <property type="entry name" value="Chromo/chromo_shadow_dom"/>
</dbReference>
<dbReference type="SMART" id="SM00382">
    <property type="entry name" value="AAA"/>
    <property type="match status" value="2"/>
</dbReference>
<evidence type="ECO:0000256" key="3">
    <source>
        <dbReference type="ARBA" id="ARBA00011054"/>
    </source>
</evidence>
<keyword evidence="6" id="KW-0547">Nucleotide-binding</keyword>
<evidence type="ECO:0000256" key="8">
    <source>
        <dbReference type="ARBA" id="ARBA00022801"/>
    </source>
</evidence>
<evidence type="ECO:0000256" key="6">
    <source>
        <dbReference type="ARBA" id="ARBA00022741"/>
    </source>
</evidence>
<accession>A0A1K0H7Q5</accession>
<dbReference type="GO" id="GO:0005524">
    <property type="term" value="F:ATP binding"/>
    <property type="evidence" value="ECO:0007669"/>
    <property type="project" value="UniProtKB-KW"/>
</dbReference>
<dbReference type="AlphaFoldDB" id="A0A1K0H7Q5"/>
<keyword evidence="9" id="KW-0067">ATP-binding</keyword>
<evidence type="ECO:0000256" key="14">
    <source>
        <dbReference type="ARBA" id="ARBA00050045"/>
    </source>
</evidence>
<dbReference type="GO" id="GO:0003723">
    <property type="term" value="F:RNA binding"/>
    <property type="evidence" value="ECO:0007669"/>
    <property type="project" value="UniProtKB-KW"/>
</dbReference>
<dbReference type="GO" id="GO:0005829">
    <property type="term" value="C:cytosol"/>
    <property type="evidence" value="ECO:0007669"/>
    <property type="project" value="UniProtKB-SubCell"/>
</dbReference>
<keyword evidence="5" id="KW-0677">Repeat</keyword>
<dbReference type="Gene3D" id="1.25.10.10">
    <property type="entry name" value="Leucine-rich Repeat Variant"/>
    <property type="match status" value="1"/>
</dbReference>
<comment type="pathway">
    <text evidence="2">Protein biosynthesis; polypeptide chain elongation.</text>
</comment>
<evidence type="ECO:0000313" key="19">
    <source>
        <dbReference type="EMBL" id="SYW75689.1"/>
    </source>
</evidence>
<dbReference type="Pfam" id="PF24987">
    <property type="entry name" value="HEAT_EF3_N"/>
    <property type="match status" value="1"/>
</dbReference>
<proteinExistence type="inferred from homology"/>
<dbReference type="InterPro" id="IPR003439">
    <property type="entry name" value="ABC_transporter-like_ATP-bd"/>
</dbReference>
<dbReference type="InterPro" id="IPR003593">
    <property type="entry name" value="AAA+_ATPase"/>
</dbReference>